<dbReference type="AlphaFoldDB" id="Q83EF4"/>
<evidence type="ECO:0000313" key="2">
    <source>
        <dbReference type="Proteomes" id="UP000002671"/>
    </source>
</evidence>
<reference evidence="1 2" key="1">
    <citation type="journal article" date="2003" name="Proc. Natl. Acad. Sci. U.S.A.">
        <title>Complete genome sequence of the Q-fever pathogen, Coxiella burnetii.</title>
        <authorList>
            <person name="Seshadri R."/>
            <person name="Paulsen I.T."/>
            <person name="Eisen J.A."/>
            <person name="Read T.D."/>
            <person name="Nelson K.E."/>
            <person name="Nelson W.C."/>
            <person name="Ward N.L."/>
            <person name="Tettelin H."/>
            <person name="Davidsen T.M."/>
            <person name="Beanan M.J."/>
            <person name="Deboy R.T."/>
            <person name="Daugherty S.C."/>
            <person name="Brinkac L.M."/>
            <person name="Madupu R."/>
            <person name="Dodson R.J."/>
            <person name="Khouri H.M."/>
            <person name="Lee K.H."/>
            <person name="Carty H.A."/>
            <person name="Scanlan D."/>
            <person name="Heinzen R.A."/>
            <person name="Thompson H.A."/>
            <person name="Samuel J.E."/>
            <person name="Fraser C.M."/>
            <person name="Heidelberg J.F."/>
        </authorList>
    </citation>
    <scope>NUCLEOTIDE SEQUENCE [LARGE SCALE GENOMIC DNA]</scope>
    <source>
        <strain evidence="2">RSA 493 / Nine Mile phase I</strain>
    </source>
</reference>
<dbReference type="HOGENOM" id="CLU_3373275_0_0_6"/>
<reference evidence="1 2" key="2">
    <citation type="journal article" date="2009" name="Infect. Immun.">
        <title>Comparative genomics reveal extensive transposon-mediated genomic plasticity and diversity among potential effector proteins within the genus Coxiella.</title>
        <authorList>
            <person name="Beare P.A."/>
            <person name="Unsworth N."/>
            <person name="Andoh M."/>
            <person name="Voth D.E."/>
            <person name="Omsland A."/>
            <person name="Gilk S.D."/>
            <person name="Williams K.P."/>
            <person name="Sobral B.W."/>
            <person name="Kupko J.J.III."/>
            <person name="Porcella S.F."/>
            <person name="Samuel J.E."/>
            <person name="Heinzen R.A."/>
        </authorList>
    </citation>
    <scope>NUCLEOTIDE SEQUENCE [LARGE SCALE GENOMIC DNA]</scope>
    <source>
        <strain evidence="2">RSA 493 / Nine Mile phase I</strain>
    </source>
</reference>
<dbReference type="Proteomes" id="UP000002671">
    <property type="component" value="Chromosome"/>
</dbReference>
<proteinExistence type="predicted"/>
<dbReference type="EnsemblBacteria" id="AAO89923">
    <property type="protein sequence ID" value="AAO89923"/>
    <property type="gene ID" value="CBU_0369"/>
</dbReference>
<accession>Q83EF4</accession>
<dbReference type="RefSeq" id="NP_819409.1">
    <property type="nucleotide sequence ID" value="NC_002971.4"/>
</dbReference>
<name>Q83EF4_COXBU</name>
<gene>
    <name evidence="1" type="ordered locus">CBU_0369</name>
</gene>
<protein>
    <submittedName>
        <fullName evidence="1">Uncharacterized protein</fullName>
    </submittedName>
</protein>
<sequence length="34" mass="3894">MPGDFYFVVLDLCEQVRATATQEECSPILFVRSE</sequence>
<evidence type="ECO:0000313" key="1">
    <source>
        <dbReference type="EMBL" id="AAO89923.1"/>
    </source>
</evidence>
<organism evidence="1 2">
    <name type="scientific">Coxiella burnetii (strain RSA 493 / Nine Mile phase I)</name>
    <dbReference type="NCBI Taxonomy" id="227377"/>
    <lineage>
        <taxon>Bacteria</taxon>
        <taxon>Pseudomonadati</taxon>
        <taxon>Pseudomonadota</taxon>
        <taxon>Gammaproteobacteria</taxon>
        <taxon>Legionellales</taxon>
        <taxon>Coxiellaceae</taxon>
        <taxon>Coxiella</taxon>
    </lineage>
</organism>
<dbReference type="GeneID" id="1208251"/>
<dbReference type="RefSeq" id="WP_010957531.1">
    <property type="nucleotide sequence ID" value="NC_002971.4"/>
</dbReference>
<dbReference type="STRING" id="227377.CBU_0369"/>
<dbReference type="KEGG" id="cbu:CBU_0369"/>
<dbReference type="EMBL" id="AE016828">
    <property type="protein sequence ID" value="AAO89923.1"/>
    <property type="molecule type" value="Genomic_DNA"/>
</dbReference>
<keyword evidence="2" id="KW-1185">Reference proteome</keyword>